<dbReference type="Pfam" id="PF00534">
    <property type="entry name" value="Glycos_transf_1"/>
    <property type="match status" value="1"/>
</dbReference>
<dbReference type="InterPro" id="IPR000368">
    <property type="entry name" value="Sucrose_synth_GT-B1"/>
</dbReference>
<proteinExistence type="predicted"/>
<dbReference type="NCBIfam" id="TIGR02470">
    <property type="entry name" value="sucr_synth"/>
    <property type="match status" value="1"/>
</dbReference>
<dbReference type="Gene3D" id="1.20.120.1230">
    <property type="match status" value="1"/>
</dbReference>
<comment type="catalytic activity">
    <reaction evidence="5">
        <text>an NDP-alpha-D-glucose + D-fructose = a ribonucleoside 5'-diphosphate + sucrose + H(+)</text>
        <dbReference type="Rhea" id="RHEA:16241"/>
        <dbReference type="ChEBI" id="CHEBI:15378"/>
        <dbReference type="ChEBI" id="CHEBI:17992"/>
        <dbReference type="ChEBI" id="CHEBI:37721"/>
        <dbReference type="ChEBI" id="CHEBI:57930"/>
        <dbReference type="ChEBI" id="CHEBI:76533"/>
        <dbReference type="EC" id="2.4.1.13"/>
    </reaction>
</comment>
<dbReference type="Gene3D" id="3.10.450.330">
    <property type="match status" value="1"/>
</dbReference>
<dbReference type="Pfam" id="PF00862">
    <property type="entry name" value="GT-B_Sucrose_synth"/>
    <property type="match status" value="1"/>
</dbReference>
<dbReference type="AlphaFoldDB" id="A0A2T1E7K1"/>
<dbReference type="EMBL" id="PVWK01000076">
    <property type="protein sequence ID" value="PSB28665.1"/>
    <property type="molecule type" value="Genomic_DNA"/>
</dbReference>
<evidence type="ECO:0000256" key="1">
    <source>
        <dbReference type="ARBA" id="ARBA00012540"/>
    </source>
</evidence>
<dbReference type="Pfam" id="PF24862">
    <property type="entry name" value="SUS_EPBD"/>
    <property type="match status" value="1"/>
</dbReference>
<organism evidence="10 11">
    <name type="scientific">Stenomitos frigidus ULC18</name>
    <dbReference type="NCBI Taxonomy" id="2107698"/>
    <lineage>
        <taxon>Bacteria</taxon>
        <taxon>Bacillati</taxon>
        <taxon>Cyanobacteriota</taxon>
        <taxon>Cyanophyceae</taxon>
        <taxon>Leptolyngbyales</taxon>
        <taxon>Leptolyngbyaceae</taxon>
        <taxon>Stenomitos</taxon>
    </lineage>
</organism>
<sequence>MHKLIQAIVNSDEKKALQQLVDTLSASGKRYFLRNEILQSFADYCHHQPPPGHAYHSSSLSQLMHYTHELLLEEDSIWLVVRPWIASQQVWRLTADLSSGTQMTLQALLDVRDRQVDRYQTHILNIDFQPFYQGAPVIDEPRKIGQGLAFLNRYLCDKLLTEFQYWLEALFKALHVLKYDGIQLLINDRIQSGAELSQQVKHALTFLEASAADDLYETVYLKLQTLGFEPGWGNTVARARETLELLKRLIDDPEPAILEAFVARVPAVFRVVLVSIHGWVGQESVLGRPETRSQVIYVLEQARNLENQLRADIQQSGLDLLGIHPQVIILTRLIPHCVGTQCALPWEKVDGTDYAWILRVPFQAFNPAVTQNWISKFEIWPYLENFAVDAETQLLEKLGGRPNLIIGNYSDGNLVASLLARRLNAIQCNIAHSLEKPKYLFSNLYWQDLEERYHFSAQFTADLISMNAADFIITASYQEIVGTPESIGQYESYKCFTMPNLYHVIDGIDLFSPKFNRVPPGIDEQLFFPYHQVEAQEAERRARLQALMFAQADPHIFGYLDQPDKRPLLAVAPINAIKNLSGLVECFGRSPALQAHCNLILLTNALAITDAMNTDEARELAKLHALIDQYGLHGHIRWLSVRLPTSDLGAAYRAIADRHGFFVHFARFEAFGRTILEAMISGLPTFATQFGGSLEIIQDGINGFHINPTDLDGTAEKILHFLKQCETHTDCWNEVSDRAILRIQEHYNWHVHTRQLLLLTKIYSFWNYLYADSRDALQCYLEALFHLLYKPRAEQILAEHMKR</sequence>
<feature type="domain" description="Sucrose synthase EPBD" evidence="9">
    <location>
        <begin position="146"/>
        <end position="234"/>
    </location>
</feature>
<gene>
    <name evidence="10" type="ORF">C7B82_12865</name>
</gene>
<evidence type="ECO:0000256" key="2">
    <source>
        <dbReference type="ARBA" id="ARBA00020955"/>
    </source>
</evidence>
<comment type="caution">
    <text evidence="10">The sequence shown here is derived from an EMBL/GenBank/DDBJ whole genome shotgun (WGS) entry which is preliminary data.</text>
</comment>
<dbReference type="PANTHER" id="PTHR45839:SF7">
    <property type="entry name" value="SUCROSE SYNTHASE 1"/>
    <property type="match status" value="1"/>
</dbReference>
<reference evidence="10 11" key="2">
    <citation type="submission" date="2018-03" db="EMBL/GenBank/DDBJ databases">
        <title>The ancient ancestry and fast evolution of plastids.</title>
        <authorList>
            <person name="Moore K.R."/>
            <person name="Magnabosco C."/>
            <person name="Momper L."/>
            <person name="Gold D.A."/>
            <person name="Bosak T."/>
            <person name="Fournier G.P."/>
        </authorList>
    </citation>
    <scope>NUCLEOTIDE SEQUENCE [LARGE SCALE GENOMIC DNA]</scope>
    <source>
        <strain evidence="10 11">ULC18</strain>
    </source>
</reference>
<dbReference type="InterPro" id="IPR001296">
    <property type="entry name" value="Glyco_trans_1"/>
</dbReference>
<dbReference type="SUPFAM" id="SSF53756">
    <property type="entry name" value="UDP-Glycosyltransferase/glycogen phosphorylase"/>
    <property type="match status" value="1"/>
</dbReference>
<dbReference type="Gene3D" id="3.40.50.2000">
    <property type="entry name" value="Glycogen Phosphorylase B"/>
    <property type="match status" value="2"/>
</dbReference>
<evidence type="ECO:0000313" key="10">
    <source>
        <dbReference type="EMBL" id="PSB28665.1"/>
    </source>
</evidence>
<keyword evidence="3" id="KW-0328">Glycosyltransferase</keyword>
<evidence type="ECO:0000259" key="8">
    <source>
        <dbReference type="Pfam" id="PF00862"/>
    </source>
</evidence>
<evidence type="ECO:0000313" key="11">
    <source>
        <dbReference type="Proteomes" id="UP000239576"/>
    </source>
</evidence>
<dbReference type="PANTHER" id="PTHR45839">
    <property type="match status" value="1"/>
</dbReference>
<dbReference type="RefSeq" id="WP_106256697.1">
    <property type="nucleotide sequence ID" value="NZ_CAWNSW010000100.1"/>
</dbReference>
<protein>
    <recommendedName>
        <fullName evidence="2 6">Sucrose synthase</fullName>
        <ecNumber evidence="1 6">2.4.1.13</ecNumber>
    </recommendedName>
</protein>
<dbReference type="EC" id="2.4.1.13" evidence="1 6"/>
<dbReference type="InterPro" id="IPR012820">
    <property type="entry name" value="Sucrose_synthase_pln/cyn"/>
</dbReference>
<dbReference type="GO" id="GO:0005985">
    <property type="term" value="P:sucrose metabolic process"/>
    <property type="evidence" value="ECO:0007669"/>
    <property type="project" value="UniProtKB-UniRule"/>
</dbReference>
<evidence type="ECO:0000256" key="5">
    <source>
        <dbReference type="ARBA" id="ARBA00049030"/>
    </source>
</evidence>
<dbReference type="Proteomes" id="UP000239576">
    <property type="component" value="Unassembled WGS sequence"/>
</dbReference>
<evidence type="ECO:0000256" key="3">
    <source>
        <dbReference type="ARBA" id="ARBA00022676"/>
    </source>
</evidence>
<evidence type="ECO:0000256" key="4">
    <source>
        <dbReference type="ARBA" id="ARBA00022679"/>
    </source>
</evidence>
<evidence type="ECO:0000256" key="6">
    <source>
        <dbReference type="NCBIfam" id="TIGR02470"/>
    </source>
</evidence>
<keyword evidence="4" id="KW-0808">Transferase</keyword>
<feature type="domain" description="Glycosyl transferase family 1" evidence="7">
    <location>
        <begin position="564"/>
        <end position="731"/>
    </location>
</feature>
<feature type="domain" description="Sucrose synthase first GT-B" evidence="8">
    <location>
        <begin position="257"/>
        <end position="549"/>
    </location>
</feature>
<evidence type="ECO:0000259" key="7">
    <source>
        <dbReference type="Pfam" id="PF00534"/>
    </source>
</evidence>
<keyword evidence="11" id="KW-1185">Reference proteome</keyword>
<reference evidence="11" key="1">
    <citation type="submission" date="2018-02" db="EMBL/GenBank/DDBJ databases">
        <authorList>
            <person name="Moore K."/>
            <person name="Momper L."/>
        </authorList>
    </citation>
    <scope>NUCLEOTIDE SEQUENCE [LARGE SCALE GENOMIC DNA]</scope>
    <source>
        <strain evidence="11">ULC18</strain>
    </source>
</reference>
<dbReference type="OrthoDB" id="7847955at2"/>
<evidence type="ECO:0000259" key="9">
    <source>
        <dbReference type="Pfam" id="PF24862"/>
    </source>
</evidence>
<dbReference type="InterPro" id="IPR056736">
    <property type="entry name" value="SUS_EPBD"/>
</dbReference>
<dbReference type="GO" id="GO:0016157">
    <property type="term" value="F:sucrose synthase activity"/>
    <property type="evidence" value="ECO:0007669"/>
    <property type="project" value="UniProtKB-UniRule"/>
</dbReference>
<name>A0A2T1E7K1_9CYAN</name>
<accession>A0A2T1E7K1</accession>